<accession>A0A7Y9T1N8</accession>
<protein>
    <submittedName>
        <fullName evidence="1">Uncharacterized protein</fullName>
    </submittedName>
</protein>
<gene>
    <name evidence="1" type="ORF">HDF12_000612</name>
</gene>
<sequence>MGKPYIKGGTPIGSDSLCRTCSYAHIMTGYRESEMITMCNEVHPNIVVPFLIYECSSYYDKNRPNWEQMEKLAIDVTPGPFKPVGFKVGIGFREAAVAHICDDEDDE</sequence>
<evidence type="ECO:0000313" key="2">
    <source>
        <dbReference type="Proteomes" id="UP000534186"/>
    </source>
</evidence>
<dbReference type="EMBL" id="JACCCV010000001">
    <property type="protein sequence ID" value="NYF50247.1"/>
    <property type="molecule type" value="Genomic_DNA"/>
</dbReference>
<reference evidence="1 2" key="1">
    <citation type="submission" date="2020-07" db="EMBL/GenBank/DDBJ databases">
        <title>Genomic Encyclopedia of Type Strains, Phase IV (KMG-V): Genome sequencing to study the core and pangenomes of soil and plant-associated prokaryotes.</title>
        <authorList>
            <person name="Whitman W."/>
        </authorList>
    </citation>
    <scope>NUCLEOTIDE SEQUENCE [LARGE SCALE GENOMIC DNA]</scope>
    <source>
        <strain evidence="1 2">M8UP30</strain>
    </source>
</reference>
<comment type="caution">
    <text evidence="1">The sequence shown here is derived from an EMBL/GenBank/DDBJ whole genome shotgun (WGS) entry which is preliminary data.</text>
</comment>
<organism evidence="1 2">
    <name type="scientific">Tunturiibacter lichenicola</name>
    <dbReference type="NCBI Taxonomy" id="2051959"/>
    <lineage>
        <taxon>Bacteria</taxon>
        <taxon>Pseudomonadati</taxon>
        <taxon>Acidobacteriota</taxon>
        <taxon>Terriglobia</taxon>
        <taxon>Terriglobales</taxon>
        <taxon>Acidobacteriaceae</taxon>
        <taxon>Tunturiibacter</taxon>
    </lineage>
</organism>
<dbReference type="Proteomes" id="UP000534186">
    <property type="component" value="Unassembled WGS sequence"/>
</dbReference>
<dbReference type="AlphaFoldDB" id="A0A7Y9T1N8"/>
<name>A0A7Y9T1N8_9BACT</name>
<evidence type="ECO:0000313" key="1">
    <source>
        <dbReference type="EMBL" id="NYF50247.1"/>
    </source>
</evidence>
<proteinExistence type="predicted"/>